<accession>A0A8J3WFA4</accession>
<dbReference type="CDD" id="cd07043">
    <property type="entry name" value="STAS_anti-anti-sigma_factors"/>
    <property type="match status" value="1"/>
</dbReference>
<dbReference type="PROSITE" id="PS50801">
    <property type="entry name" value="STAS"/>
    <property type="match status" value="1"/>
</dbReference>
<dbReference type="InterPro" id="IPR036513">
    <property type="entry name" value="STAS_dom_sf"/>
</dbReference>
<dbReference type="Proteomes" id="UP000655044">
    <property type="component" value="Unassembled WGS sequence"/>
</dbReference>
<feature type="region of interest" description="Disordered" evidence="1">
    <location>
        <begin position="94"/>
        <end position="176"/>
    </location>
</feature>
<dbReference type="EMBL" id="BOOI01000056">
    <property type="protein sequence ID" value="GIH87185.1"/>
    <property type="molecule type" value="Genomic_DNA"/>
</dbReference>
<proteinExistence type="predicted"/>
<dbReference type="GO" id="GO:0043856">
    <property type="term" value="F:anti-sigma factor antagonist activity"/>
    <property type="evidence" value="ECO:0007669"/>
    <property type="project" value="TreeGrafter"/>
</dbReference>
<reference evidence="3" key="1">
    <citation type="submission" date="2021-01" db="EMBL/GenBank/DDBJ databases">
        <title>Whole genome shotgun sequence of Planobispora rosea NBRC 15558.</title>
        <authorList>
            <person name="Komaki H."/>
            <person name="Tamura T."/>
        </authorList>
    </citation>
    <scope>NUCLEOTIDE SEQUENCE</scope>
    <source>
        <strain evidence="3">NBRC 15558</strain>
    </source>
</reference>
<gene>
    <name evidence="3" type="ORF">Pro02_55930</name>
</gene>
<feature type="domain" description="STAS" evidence="2">
    <location>
        <begin position="17"/>
        <end position="97"/>
    </location>
</feature>
<protein>
    <recommendedName>
        <fullName evidence="2">STAS domain-containing protein</fullName>
    </recommendedName>
</protein>
<feature type="compositionally biased region" description="Low complexity" evidence="1">
    <location>
        <begin position="143"/>
        <end position="155"/>
    </location>
</feature>
<evidence type="ECO:0000256" key="1">
    <source>
        <dbReference type="SAM" id="MobiDB-lite"/>
    </source>
</evidence>
<feature type="compositionally biased region" description="Low complexity" evidence="1">
    <location>
        <begin position="107"/>
        <end position="118"/>
    </location>
</feature>
<dbReference type="AlphaFoldDB" id="A0A8J3WFA4"/>
<evidence type="ECO:0000313" key="3">
    <source>
        <dbReference type="EMBL" id="GIH87185.1"/>
    </source>
</evidence>
<dbReference type="InterPro" id="IPR058548">
    <property type="entry name" value="MlaB-like_STAS"/>
</dbReference>
<sequence>MNVSVRIAHCSDDTASLTVSGEMDSSNCELVESILDSLVSRGARYITVDASELRFCDVAGAYMLARIHRRLRVAGGELVVTAPEAVTGMFDALKAAGGPERGPETVPGLSPGLGPESPAQAGERGRGAVPGAPRVRRRHLPVPRRFGSGRSGRTGAAERRRSAAPPSTSPVSPVPPVSPVFPVSPVSSAVPQAAPHPALERAARLRRETAAQLEILLLRAARTCTALAEVHERLASCHATLAARVTPREKSRLKCDDRFHRMEAERLRVRALRFTGGGDG</sequence>
<organism evidence="3 4">
    <name type="scientific">Planobispora rosea</name>
    <dbReference type="NCBI Taxonomy" id="35762"/>
    <lineage>
        <taxon>Bacteria</taxon>
        <taxon>Bacillati</taxon>
        <taxon>Actinomycetota</taxon>
        <taxon>Actinomycetes</taxon>
        <taxon>Streptosporangiales</taxon>
        <taxon>Streptosporangiaceae</taxon>
        <taxon>Planobispora</taxon>
    </lineage>
</organism>
<name>A0A8J3WFA4_PLARO</name>
<dbReference type="Pfam" id="PF13466">
    <property type="entry name" value="STAS_2"/>
    <property type="match status" value="1"/>
</dbReference>
<dbReference type="SUPFAM" id="SSF52091">
    <property type="entry name" value="SpoIIaa-like"/>
    <property type="match status" value="1"/>
</dbReference>
<evidence type="ECO:0000259" key="2">
    <source>
        <dbReference type="PROSITE" id="PS50801"/>
    </source>
</evidence>
<comment type="caution">
    <text evidence="3">The sequence shown here is derived from an EMBL/GenBank/DDBJ whole genome shotgun (WGS) entry which is preliminary data.</text>
</comment>
<dbReference type="RefSeq" id="WP_307815529.1">
    <property type="nucleotide sequence ID" value="NZ_BOOI01000056.1"/>
</dbReference>
<dbReference type="Gene3D" id="3.30.750.24">
    <property type="entry name" value="STAS domain"/>
    <property type="match status" value="1"/>
</dbReference>
<evidence type="ECO:0000313" key="4">
    <source>
        <dbReference type="Proteomes" id="UP000655044"/>
    </source>
</evidence>
<dbReference type="PANTHER" id="PTHR33495">
    <property type="entry name" value="ANTI-SIGMA FACTOR ANTAGONIST TM_1081-RELATED-RELATED"/>
    <property type="match status" value="1"/>
</dbReference>
<keyword evidence="4" id="KW-1185">Reference proteome</keyword>
<dbReference type="InterPro" id="IPR002645">
    <property type="entry name" value="STAS_dom"/>
</dbReference>
<dbReference type="PANTHER" id="PTHR33495:SF2">
    <property type="entry name" value="ANTI-SIGMA FACTOR ANTAGONIST TM_1081-RELATED"/>
    <property type="match status" value="1"/>
</dbReference>